<name>A0A920CHU8_9BACL</name>
<dbReference type="NCBIfam" id="TIGR02937">
    <property type="entry name" value="sigma70-ECF"/>
    <property type="match status" value="1"/>
</dbReference>
<evidence type="ECO:0000256" key="2">
    <source>
        <dbReference type="ARBA" id="ARBA00023015"/>
    </source>
</evidence>
<evidence type="ECO:0000256" key="4">
    <source>
        <dbReference type="ARBA" id="ARBA00023125"/>
    </source>
</evidence>
<dbReference type="InterPro" id="IPR039425">
    <property type="entry name" value="RNA_pol_sigma-70-like"/>
</dbReference>
<proteinExistence type="inferred from homology"/>
<evidence type="ECO:0000256" key="1">
    <source>
        <dbReference type="ARBA" id="ARBA00010641"/>
    </source>
</evidence>
<dbReference type="Pfam" id="PF08281">
    <property type="entry name" value="Sigma70_r4_2"/>
    <property type="match status" value="1"/>
</dbReference>
<evidence type="ECO:0000313" key="9">
    <source>
        <dbReference type="Proteomes" id="UP000681162"/>
    </source>
</evidence>
<feature type="domain" description="RNA polymerase sigma-70 region 2" evidence="6">
    <location>
        <begin position="11"/>
        <end position="77"/>
    </location>
</feature>
<sequence>MATERQVVEQLVHDYGTRLYTFCRRLAFTPGDADDLYQQTYLRILDMKGTLDLSHNPAGFLMSVATRLWSDERRKFARRQRIAPLHYNNAQMNEVPDEKSTERMVEQQQTQIELREAVQQLSDALRVPVLLYYMGDMSVQDISSALRIPQGTVKSRLHQARQKLKLRLEESGYDG</sequence>
<dbReference type="SUPFAM" id="SSF88659">
    <property type="entry name" value="Sigma3 and sigma4 domains of RNA polymerase sigma factors"/>
    <property type="match status" value="1"/>
</dbReference>
<feature type="domain" description="RNA polymerase sigma factor 70 region 4 type 2" evidence="7">
    <location>
        <begin position="113"/>
        <end position="164"/>
    </location>
</feature>
<comment type="caution">
    <text evidence="8">The sequence shown here is derived from an EMBL/GenBank/DDBJ whole genome shotgun (WGS) entry which is preliminary data.</text>
</comment>
<dbReference type="Gene3D" id="1.10.10.10">
    <property type="entry name" value="Winged helix-like DNA-binding domain superfamily/Winged helix DNA-binding domain"/>
    <property type="match status" value="1"/>
</dbReference>
<dbReference type="InterPro" id="IPR013324">
    <property type="entry name" value="RNA_pol_sigma_r3/r4-like"/>
</dbReference>
<dbReference type="AlphaFoldDB" id="A0A920CHU8"/>
<dbReference type="GO" id="GO:0006352">
    <property type="term" value="P:DNA-templated transcription initiation"/>
    <property type="evidence" value="ECO:0007669"/>
    <property type="project" value="InterPro"/>
</dbReference>
<dbReference type="RefSeq" id="WP_212943956.1">
    <property type="nucleotide sequence ID" value="NZ_BORR01000031.1"/>
</dbReference>
<dbReference type="GO" id="GO:0016987">
    <property type="term" value="F:sigma factor activity"/>
    <property type="evidence" value="ECO:0007669"/>
    <property type="project" value="UniProtKB-KW"/>
</dbReference>
<dbReference type="PANTHER" id="PTHR43133">
    <property type="entry name" value="RNA POLYMERASE ECF-TYPE SIGMA FACTO"/>
    <property type="match status" value="1"/>
</dbReference>
<dbReference type="GO" id="GO:0003677">
    <property type="term" value="F:DNA binding"/>
    <property type="evidence" value="ECO:0007669"/>
    <property type="project" value="UniProtKB-KW"/>
</dbReference>
<evidence type="ECO:0000259" key="7">
    <source>
        <dbReference type="Pfam" id="PF08281"/>
    </source>
</evidence>
<evidence type="ECO:0000313" key="8">
    <source>
        <dbReference type="EMBL" id="GIO40030.1"/>
    </source>
</evidence>
<dbReference type="SUPFAM" id="SSF88946">
    <property type="entry name" value="Sigma2 domain of RNA polymerase sigma factors"/>
    <property type="match status" value="1"/>
</dbReference>
<keyword evidence="4" id="KW-0238">DNA-binding</keyword>
<protein>
    <submittedName>
        <fullName evidence="8">RNA polymerase sigma factor SigL</fullName>
    </submittedName>
</protein>
<reference evidence="8 9" key="1">
    <citation type="submission" date="2021-03" db="EMBL/GenBank/DDBJ databases">
        <title>Antimicrobial resistance genes in bacteria isolated from Japanese honey, and their potential for conferring macrolide and lincosamide resistance in the American foulbrood pathogen Paenibacillus larvae.</title>
        <authorList>
            <person name="Okamoto M."/>
            <person name="Kumagai M."/>
            <person name="Kanamori H."/>
            <person name="Takamatsu D."/>
        </authorList>
    </citation>
    <scope>NUCLEOTIDE SEQUENCE [LARGE SCALE GENOMIC DNA]</scope>
    <source>
        <strain evidence="8 9">J41TS12</strain>
    </source>
</reference>
<evidence type="ECO:0000259" key="6">
    <source>
        <dbReference type="Pfam" id="PF04542"/>
    </source>
</evidence>
<dbReference type="InterPro" id="IPR007627">
    <property type="entry name" value="RNA_pol_sigma70_r2"/>
</dbReference>
<keyword evidence="9" id="KW-1185">Reference proteome</keyword>
<dbReference type="PANTHER" id="PTHR43133:SF8">
    <property type="entry name" value="RNA POLYMERASE SIGMA FACTOR HI_1459-RELATED"/>
    <property type="match status" value="1"/>
</dbReference>
<dbReference type="EMBL" id="BORR01000031">
    <property type="protein sequence ID" value="GIO40030.1"/>
    <property type="molecule type" value="Genomic_DNA"/>
</dbReference>
<dbReference type="InterPro" id="IPR014284">
    <property type="entry name" value="RNA_pol_sigma-70_dom"/>
</dbReference>
<evidence type="ECO:0000256" key="5">
    <source>
        <dbReference type="ARBA" id="ARBA00023163"/>
    </source>
</evidence>
<keyword evidence="3" id="KW-0731">Sigma factor</keyword>
<dbReference type="InterPro" id="IPR013325">
    <property type="entry name" value="RNA_pol_sigma_r2"/>
</dbReference>
<organism evidence="8 9">
    <name type="scientific">Paenibacillus antibioticophila</name>
    <dbReference type="NCBI Taxonomy" id="1274374"/>
    <lineage>
        <taxon>Bacteria</taxon>
        <taxon>Bacillati</taxon>
        <taxon>Bacillota</taxon>
        <taxon>Bacilli</taxon>
        <taxon>Bacillales</taxon>
        <taxon>Paenibacillaceae</taxon>
        <taxon>Paenibacillus</taxon>
    </lineage>
</organism>
<dbReference type="Gene3D" id="1.10.1740.10">
    <property type="match status" value="1"/>
</dbReference>
<accession>A0A920CHU8</accession>
<dbReference type="CDD" id="cd06171">
    <property type="entry name" value="Sigma70_r4"/>
    <property type="match status" value="1"/>
</dbReference>
<keyword evidence="2" id="KW-0805">Transcription regulation</keyword>
<dbReference type="InterPro" id="IPR036388">
    <property type="entry name" value="WH-like_DNA-bd_sf"/>
</dbReference>
<keyword evidence="5" id="KW-0804">Transcription</keyword>
<evidence type="ECO:0000256" key="3">
    <source>
        <dbReference type="ARBA" id="ARBA00023082"/>
    </source>
</evidence>
<comment type="similarity">
    <text evidence="1">Belongs to the sigma-70 factor family. ECF subfamily.</text>
</comment>
<dbReference type="Pfam" id="PF04542">
    <property type="entry name" value="Sigma70_r2"/>
    <property type="match status" value="1"/>
</dbReference>
<dbReference type="InterPro" id="IPR013249">
    <property type="entry name" value="RNA_pol_sigma70_r4_t2"/>
</dbReference>
<gene>
    <name evidence="8" type="ORF">J41TS12_48910</name>
</gene>
<dbReference type="Proteomes" id="UP000681162">
    <property type="component" value="Unassembled WGS sequence"/>
</dbReference>